<dbReference type="CDD" id="cd09071">
    <property type="entry name" value="FAR_C"/>
    <property type="match status" value="1"/>
</dbReference>
<dbReference type="GO" id="GO:0080019">
    <property type="term" value="F:alcohol-forming very long-chain fatty acyl-CoA reductase activity"/>
    <property type="evidence" value="ECO:0007669"/>
    <property type="project" value="InterPro"/>
</dbReference>
<dbReference type="InterPro" id="IPR013120">
    <property type="entry name" value="FAR_NAD-bd"/>
</dbReference>
<dbReference type="PANTHER" id="PTHR11011:SF45">
    <property type="entry name" value="FATTY ACYL-COA REDUCTASE CG8306-RELATED"/>
    <property type="match status" value="1"/>
</dbReference>
<feature type="domain" description="Thioester reductase (TE)" evidence="5">
    <location>
        <begin position="17"/>
        <end position="320"/>
    </location>
</feature>
<dbReference type="RefSeq" id="WP_011398823.1">
    <property type="nucleotide sequence ID" value="NC_007645.1"/>
</dbReference>
<feature type="domain" description="Fatty acyl-CoA reductase C-terminal" evidence="4">
    <location>
        <begin position="406"/>
        <end position="487"/>
    </location>
</feature>
<dbReference type="OrthoDB" id="9779041at2"/>
<evidence type="ECO:0000259" key="4">
    <source>
        <dbReference type="Pfam" id="PF03015"/>
    </source>
</evidence>
<dbReference type="Proteomes" id="UP000000238">
    <property type="component" value="Chromosome"/>
</dbReference>
<name>Q2SC66_HAHCH</name>
<evidence type="ECO:0000259" key="5">
    <source>
        <dbReference type="Pfam" id="PF07993"/>
    </source>
</evidence>
<comment type="similarity">
    <text evidence="1">Belongs to the fatty acyl-CoA reductase family.</text>
</comment>
<dbReference type="HOGENOM" id="CLU_024661_4_1_6"/>
<reference evidence="6 7" key="1">
    <citation type="journal article" date="2005" name="Nucleic Acids Res.">
        <title>Genomic blueprint of Hahella chejuensis, a marine microbe producing an algicidal agent.</title>
        <authorList>
            <person name="Jeong H."/>
            <person name="Yim J.H."/>
            <person name="Lee C."/>
            <person name="Choi S.-H."/>
            <person name="Park Y.K."/>
            <person name="Yoon S.H."/>
            <person name="Hur C.-G."/>
            <person name="Kang H.-Y."/>
            <person name="Kim D."/>
            <person name="Lee H.H."/>
            <person name="Park K.H."/>
            <person name="Park S.-H."/>
            <person name="Park H.-S."/>
            <person name="Lee H.K."/>
            <person name="Oh T.K."/>
            <person name="Kim J.F."/>
        </authorList>
    </citation>
    <scope>NUCLEOTIDE SEQUENCE [LARGE SCALE GENOMIC DNA]</scope>
    <source>
        <strain evidence="6 7">KCTC 2396</strain>
    </source>
</reference>
<dbReference type="eggNOG" id="COG3320">
    <property type="taxonomic scope" value="Bacteria"/>
</dbReference>
<keyword evidence="7" id="KW-1185">Reference proteome</keyword>
<dbReference type="SUPFAM" id="SSF51735">
    <property type="entry name" value="NAD(P)-binding Rossmann-fold domains"/>
    <property type="match status" value="1"/>
</dbReference>
<proteinExistence type="inferred from homology"/>
<accession>Q2SC66</accession>
<evidence type="ECO:0000256" key="3">
    <source>
        <dbReference type="ARBA" id="ARBA00023098"/>
    </source>
</evidence>
<dbReference type="CDD" id="cd05236">
    <property type="entry name" value="FAR-N_SDR_e"/>
    <property type="match status" value="1"/>
</dbReference>
<keyword evidence="2" id="KW-0444">Lipid biosynthesis</keyword>
<sequence length="505" mass="56496">MKQSLTLTAFANKNVLITGTTGFVGKVVLEKLLRSVPTIGKIYLLIRGNSKNPTARKRFQNEIATSSIFDTLKASQGSRFEELCETRIHCVTGEVTEPLFGLSEKDFTDLAADIDVIINSAASVNFREALDQALTINTLCLKNIIELSRRAADCPVVQVSTCYVNGFNQGVMEEEIVSPAGERIERSERGYYEVEPLIARLLQDVEQVSAAAADDHSREKDLIDLGIKEANKYGWNDTYTFTKWMGEQLLMKELYGKTLTILRPSIVESTLLGPAPGWIEGVKVADAIILAYAREKVSLFPGKKNAVIDIIPADLVANSIILSATEALLDSGAHRIYQCCSSEVNPIRIREVIGHVQQEAEHNYQTHDKLFYRKPKKPFVMIPGAVFHALMAISFHMLKWSSRLQSLFGRKASGRKLSNMETTMKLSKVFSFYTSPSYTFSNRRLQELSTRLGEYDQSEFPVNAGMYDWAHYLREVHVAGLNKYALRPKVVKMNPPAAKPRSRAA</sequence>
<evidence type="ECO:0000256" key="1">
    <source>
        <dbReference type="ARBA" id="ARBA00005928"/>
    </source>
</evidence>
<dbReference type="InterPro" id="IPR033640">
    <property type="entry name" value="FAR_C"/>
</dbReference>
<gene>
    <name evidence="6" type="ordered locus">HCH_05075</name>
</gene>
<evidence type="ECO:0000313" key="6">
    <source>
        <dbReference type="EMBL" id="ABC31758.1"/>
    </source>
</evidence>
<organism evidence="6 7">
    <name type="scientific">Hahella chejuensis (strain KCTC 2396)</name>
    <dbReference type="NCBI Taxonomy" id="349521"/>
    <lineage>
        <taxon>Bacteria</taxon>
        <taxon>Pseudomonadati</taxon>
        <taxon>Pseudomonadota</taxon>
        <taxon>Gammaproteobacteria</taxon>
        <taxon>Oceanospirillales</taxon>
        <taxon>Hahellaceae</taxon>
        <taxon>Hahella</taxon>
    </lineage>
</organism>
<dbReference type="GO" id="GO:0010345">
    <property type="term" value="P:suberin biosynthetic process"/>
    <property type="evidence" value="ECO:0007669"/>
    <property type="project" value="TreeGrafter"/>
</dbReference>
<dbReference type="InterPro" id="IPR026055">
    <property type="entry name" value="FAR"/>
</dbReference>
<protein>
    <submittedName>
        <fullName evidence="6">Putative dehydrogenase domain of multifunctional non-ribosomal peptide synthetases and related enzyme</fullName>
    </submittedName>
</protein>
<dbReference type="GO" id="GO:0035336">
    <property type="term" value="P:long-chain fatty-acyl-CoA metabolic process"/>
    <property type="evidence" value="ECO:0007669"/>
    <property type="project" value="TreeGrafter"/>
</dbReference>
<evidence type="ECO:0000313" key="7">
    <source>
        <dbReference type="Proteomes" id="UP000000238"/>
    </source>
</evidence>
<keyword evidence="3" id="KW-0443">Lipid metabolism</keyword>
<dbReference type="PANTHER" id="PTHR11011">
    <property type="entry name" value="MALE STERILITY PROTEIN 2-RELATED"/>
    <property type="match status" value="1"/>
</dbReference>
<evidence type="ECO:0000256" key="2">
    <source>
        <dbReference type="ARBA" id="ARBA00022516"/>
    </source>
</evidence>
<dbReference type="InterPro" id="IPR036291">
    <property type="entry name" value="NAD(P)-bd_dom_sf"/>
</dbReference>
<dbReference type="KEGG" id="hch:HCH_05075"/>
<dbReference type="AlphaFoldDB" id="Q2SC66"/>
<dbReference type="Pfam" id="PF07993">
    <property type="entry name" value="NAD_binding_4"/>
    <property type="match status" value="1"/>
</dbReference>
<dbReference type="STRING" id="349521.HCH_05075"/>
<dbReference type="Pfam" id="PF03015">
    <property type="entry name" value="Sterile"/>
    <property type="match status" value="1"/>
</dbReference>
<dbReference type="EMBL" id="CP000155">
    <property type="protein sequence ID" value="ABC31758.1"/>
    <property type="molecule type" value="Genomic_DNA"/>
</dbReference>
<dbReference type="Gene3D" id="3.40.50.720">
    <property type="entry name" value="NAD(P)-binding Rossmann-like Domain"/>
    <property type="match status" value="1"/>
</dbReference>